<evidence type="ECO:0000256" key="9">
    <source>
        <dbReference type="ARBA" id="ARBA00047417"/>
    </source>
</evidence>
<dbReference type="InterPro" id="IPR043137">
    <property type="entry name" value="GGT_ssub_C"/>
</dbReference>
<dbReference type="GO" id="GO:0103068">
    <property type="term" value="F:leukotriene C4 gamma-glutamyl transferase activity"/>
    <property type="evidence" value="ECO:0007669"/>
    <property type="project" value="UniProtKB-EC"/>
</dbReference>
<evidence type="ECO:0000256" key="1">
    <source>
        <dbReference type="ARBA" id="ARBA00001049"/>
    </source>
</evidence>
<dbReference type="FunFam" id="3.60.20.40:FF:000004">
    <property type="entry name" value="Glutathione hydrolase 1"/>
    <property type="match status" value="1"/>
</dbReference>
<dbReference type="Gene3D" id="1.10.246.130">
    <property type="match status" value="1"/>
</dbReference>
<evidence type="ECO:0000256" key="4">
    <source>
        <dbReference type="ARBA" id="ARBA00009381"/>
    </source>
</evidence>
<evidence type="ECO:0000256" key="12">
    <source>
        <dbReference type="RuleBase" id="RU368068"/>
    </source>
</evidence>
<comment type="catalytic activity">
    <reaction evidence="9 12">
        <text>an N-terminal (5-L-glutamyl)-[peptide] + an alpha-amino acid = 5-L-glutamyl amino acid + an N-terminal L-alpha-aminoacyl-[peptide]</text>
        <dbReference type="Rhea" id="RHEA:23904"/>
        <dbReference type="Rhea" id="RHEA-COMP:9780"/>
        <dbReference type="Rhea" id="RHEA-COMP:9795"/>
        <dbReference type="ChEBI" id="CHEBI:77644"/>
        <dbReference type="ChEBI" id="CHEBI:78597"/>
        <dbReference type="ChEBI" id="CHEBI:78599"/>
        <dbReference type="ChEBI" id="CHEBI:78608"/>
        <dbReference type="EC" id="2.3.2.2"/>
    </reaction>
</comment>
<feature type="binding site" evidence="11">
    <location>
        <position position="97"/>
    </location>
    <ligand>
        <name>L-glutamate</name>
        <dbReference type="ChEBI" id="CHEBI:29985"/>
    </ligand>
</feature>
<evidence type="ECO:0000313" key="18">
    <source>
        <dbReference type="RefSeq" id="XP_022133394.1"/>
    </source>
</evidence>
<evidence type="ECO:0000313" key="15">
    <source>
        <dbReference type="RefSeq" id="XP_022133391.1"/>
    </source>
</evidence>
<dbReference type="RefSeq" id="XP_022133392.1">
    <property type="nucleotide sequence ID" value="XM_022277700.1"/>
</dbReference>
<evidence type="ECO:0000256" key="8">
    <source>
        <dbReference type="ARBA" id="ARBA00023315"/>
    </source>
</evidence>
<dbReference type="GeneID" id="111005973"/>
<feature type="active site" description="Nucleophile" evidence="10">
    <location>
        <position position="366"/>
    </location>
</feature>
<evidence type="ECO:0000256" key="7">
    <source>
        <dbReference type="ARBA" id="ARBA00023180"/>
    </source>
</evidence>
<evidence type="ECO:0000313" key="14">
    <source>
        <dbReference type="Proteomes" id="UP000504603"/>
    </source>
</evidence>
<dbReference type="AlphaFoldDB" id="A0A6J1BVV4"/>
<evidence type="ECO:0000256" key="10">
    <source>
        <dbReference type="PIRSR" id="PIRSR600101-1"/>
    </source>
</evidence>
<dbReference type="GO" id="GO:0006751">
    <property type="term" value="P:glutathione catabolic process"/>
    <property type="evidence" value="ECO:0007669"/>
    <property type="project" value="UniProtKB-UniRule"/>
</dbReference>
<evidence type="ECO:0000256" key="3">
    <source>
        <dbReference type="ARBA" id="ARBA00005115"/>
    </source>
</evidence>
<dbReference type="EC" id="2.3.2.2" evidence="12"/>
<evidence type="ECO:0000256" key="2">
    <source>
        <dbReference type="ARBA" id="ARBA00001089"/>
    </source>
</evidence>
<dbReference type="GO" id="GO:0005886">
    <property type="term" value="C:plasma membrane"/>
    <property type="evidence" value="ECO:0007669"/>
    <property type="project" value="TreeGrafter"/>
</dbReference>
<organism evidence="14 18">
    <name type="scientific">Momordica charantia</name>
    <name type="common">Bitter gourd</name>
    <name type="synonym">Balsam pear</name>
    <dbReference type="NCBI Taxonomy" id="3673"/>
    <lineage>
        <taxon>Eukaryota</taxon>
        <taxon>Viridiplantae</taxon>
        <taxon>Streptophyta</taxon>
        <taxon>Embryophyta</taxon>
        <taxon>Tracheophyta</taxon>
        <taxon>Spermatophyta</taxon>
        <taxon>Magnoliopsida</taxon>
        <taxon>eudicotyledons</taxon>
        <taxon>Gunneridae</taxon>
        <taxon>Pentapetalae</taxon>
        <taxon>rosids</taxon>
        <taxon>fabids</taxon>
        <taxon>Cucurbitales</taxon>
        <taxon>Cucurbitaceae</taxon>
        <taxon>Momordiceae</taxon>
        <taxon>Momordica</taxon>
    </lineage>
</organism>
<reference evidence="15 16" key="1">
    <citation type="submission" date="2025-04" db="UniProtKB">
        <authorList>
            <consortium name="RefSeq"/>
        </authorList>
    </citation>
    <scope>IDENTIFICATION</scope>
    <source>
        <strain evidence="15 16">OHB3-1</strain>
    </source>
</reference>
<dbReference type="RefSeq" id="XP_022133394.1">
    <property type="nucleotide sequence ID" value="XM_022277702.1"/>
</dbReference>
<dbReference type="EC" id="3.4.19.13" evidence="12"/>
<dbReference type="FunFam" id="1.10.246.130:FF:000001">
    <property type="entry name" value="Gamma-glutamyltransferase 5 isoform 1"/>
    <property type="match status" value="1"/>
</dbReference>
<dbReference type="KEGG" id="mcha:111005973"/>
<feature type="binding site" evidence="11">
    <location>
        <position position="408"/>
    </location>
    <ligand>
        <name>L-glutamate</name>
        <dbReference type="ChEBI" id="CHEBI:29985"/>
    </ligand>
</feature>
<sequence>MLMRWLIIVLVSTALLPPTFIARPEVTVASHGAVAADDGRCSRIGMEVLREGGHAVDASVAAALCLGVVSPASSGIGGGAFMLIRSADGHSQALDMRETAPFLASENMYAGNAASKAAGALSIGVPGELAGLHEAWKQHGRLSWARLVQPAERLARLGFKISPYLHMQMVRTEPGILGDEGLRNLFTSGGKLLKPGDVVRNKKLAKTLRTISRFGVKAFYNGSIGINLIRDIRKLGGILSMKDLQSYQVKLRVPILARTMGLELITMPPPSGGSGVILMLNILAQYKPPSGLSGPLGIHREIEALKHVIAVRTNLGDPSFFNVSEVLSNMLSPKFAQQLKKTIYDNRTFDPSHYGGRWNPINDHGTSHLSIVDAERNAVSMTTTVNSYFGAHILSPSTGIVLNNEMDDFSVPANVSANKLPPAPANFIRPGKRPLSSMSPTIVLKDGKLKGVVGASGGGFIIAGTAEVLLNHFAKGMDPLSSVMAPRVYHPLIPNVVNYENWTTVLGDHFEVPAKTRAVLAKKGHVLEGLAGGTICQFIVQDYSSLGKGVGVGKLVAVSDPRKGGVPSGF</sequence>
<evidence type="ECO:0000256" key="13">
    <source>
        <dbReference type="SAM" id="SignalP"/>
    </source>
</evidence>
<feature type="binding site" evidence="11">
    <location>
        <begin position="384"/>
        <end position="386"/>
    </location>
    <ligand>
        <name>L-glutamate</name>
        <dbReference type="ChEBI" id="CHEBI:29985"/>
    </ligand>
</feature>
<dbReference type="RefSeq" id="XP_022133393.1">
    <property type="nucleotide sequence ID" value="XM_022277701.1"/>
</dbReference>
<comment type="similarity">
    <text evidence="4">Belongs to the gamma-glutamyltransferase family.</text>
</comment>
<dbReference type="PRINTS" id="PR01210">
    <property type="entry name" value="GGTRANSPTASE"/>
</dbReference>
<keyword evidence="7" id="KW-0325">Glycoprotein</keyword>
<dbReference type="GO" id="GO:0036374">
    <property type="term" value="F:glutathione hydrolase activity"/>
    <property type="evidence" value="ECO:0007669"/>
    <property type="project" value="UniProtKB-UniRule"/>
</dbReference>
<feature type="binding site" evidence="11">
    <location>
        <begin position="436"/>
        <end position="437"/>
    </location>
    <ligand>
        <name>L-glutamate</name>
        <dbReference type="ChEBI" id="CHEBI:29985"/>
    </ligand>
</feature>
<proteinExistence type="inferred from homology"/>
<keyword evidence="6 12" id="KW-0378">Hydrolase</keyword>
<comment type="catalytic activity">
    <reaction evidence="2 12">
        <text>glutathione + H2O = L-cysteinylglycine + L-glutamate</text>
        <dbReference type="Rhea" id="RHEA:28807"/>
        <dbReference type="ChEBI" id="CHEBI:15377"/>
        <dbReference type="ChEBI" id="CHEBI:29985"/>
        <dbReference type="ChEBI" id="CHEBI:57925"/>
        <dbReference type="ChEBI" id="CHEBI:61694"/>
        <dbReference type="EC" id="3.4.19.13"/>
    </reaction>
</comment>
<dbReference type="Pfam" id="PF01019">
    <property type="entry name" value="G_glu_transpept"/>
    <property type="match status" value="1"/>
</dbReference>
<keyword evidence="8 12" id="KW-0012">Acyltransferase</keyword>
<dbReference type="InterPro" id="IPR029055">
    <property type="entry name" value="Ntn_hydrolases_N"/>
</dbReference>
<feature type="chain" id="PRO_5044638348" description="Glutathione hydrolase" evidence="13">
    <location>
        <begin position="22"/>
        <end position="570"/>
    </location>
</feature>
<dbReference type="RefSeq" id="XP_022133391.1">
    <property type="nucleotide sequence ID" value="XM_022277699.1"/>
</dbReference>
<keyword evidence="14" id="KW-1185">Reference proteome</keyword>
<evidence type="ECO:0000313" key="16">
    <source>
        <dbReference type="RefSeq" id="XP_022133392.1"/>
    </source>
</evidence>
<evidence type="ECO:0000256" key="6">
    <source>
        <dbReference type="ARBA" id="ARBA00022801"/>
    </source>
</evidence>
<dbReference type="SUPFAM" id="SSF56235">
    <property type="entry name" value="N-terminal nucleophile aminohydrolases (Ntn hydrolases)"/>
    <property type="match status" value="1"/>
</dbReference>
<evidence type="ECO:0000256" key="5">
    <source>
        <dbReference type="ARBA" id="ARBA00022679"/>
    </source>
</evidence>
<evidence type="ECO:0000256" key="11">
    <source>
        <dbReference type="PIRSR" id="PIRSR600101-2"/>
    </source>
</evidence>
<keyword evidence="13" id="KW-0732">Signal</keyword>
<accession>A0A6J1BVV4</accession>
<comment type="pathway">
    <text evidence="3 12">Sulfur metabolism; glutathione metabolism.</text>
</comment>
<dbReference type="PANTHER" id="PTHR11686">
    <property type="entry name" value="GAMMA GLUTAMYL TRANSPEPTIDASE"/>
    <property type="match status" value="1"/>
</dbReference>
<dbReference type="GO" id="GO:0016756">
    <property type="term" value="F:glutathione gamma-glutamylcysteinyltransferase activity"/>
    <property type="evidence" value="ECO:0007669"/>
    <property type="project" value="UniProtKB-ARBA"/>
</dbReference>
<dbReference type="NCBIfam" id="TIGR00066">
    <property type="entry name" value="g_glut_trans"/>
    <property type="match status" value="1"/>
</dbReference>
<keyword evidence="5 12" id="KW-0808">Transferase</keyword>
<dbReference type="PANTHER" id="PTHR11686:SF34">
    <property type="entry name" value="GLUTATHIONE HYDROLASE 1-RELATED"/>
    <property type="match status" value="1"/>
</dbReference>
<evidence type="ECO:0000313" key="17">
    <source>
        <dbReference type="RefSeq" id="XP_022133393.1"/>
    </source>
</evidence>
<protein>
    <recommendedName>
        <fullName evidence="12">Glutathione hydrolase</fullName>
        <ecNumber evidence="12">2.3.2.2</ecNumber>
        <ecNumber evidence="12">3.4.19.13</ecNumber>
    </recommendedName>
    <alternativeName>
        <fullName evidence="12">Gamma-glutamyltransferase</fullName>
    </alternativeName>
    <alternativeName>
        <fullName evidence="12">Gamma-glutamyltranspeptidase</fullName>
    </alternativeName>
</protein>
<gene>
    <name evidence="15 16 17 18" type="primary">LOC111005973</name>
</gene>
<dbReference type="OrthoDB" id="2015213at2759"/>
<feature type="binding site" evidence="11">
    <location>
        <position position="458"/>
    </location>
    <ligand>
        <name>L-glutamate</name>
        <dbReference type="ChEBI" id="CHEBI:29985"/>
    </ligand>
</feature>
<name>A0A6J1BVV4_MOMCH</name>
<dbReference type="UniPathway" id="UPA00204"/>
<dbReference type="InterPro" id="IPR043138">
    <property type="entry name" value="GGT_lsub"/>
</dbReference>
<comment type="catalytic activity">
    <reaction evidence="1 12">
        <text>an S-substituted glutathione + H2O = an S-substituted L-cysteinylglycine + L-glutamate</text>
        <dbReference type="Rhea" id="RHEA:59468"/>
        <dbReference type="ChEBI" id="CHEBI:15377"/>
        <dbReference type="ChEBI" id="CHEBI:29985"/>
        <dbReference type="ChEBI" id="CHEBI:90779"/>
        <dbReference type="ChEBI" id="CHEBI:143103"/>
        <dbReference type="EC" id="3.4.19.13"/>
    </reaction>
</comment>
<dbReference type="Proteomes" id="UP000504603">
    <property type="component" value="Unplaced"/>
</dbReference>
<dbReference type="Gene3D" id="3.60.20.40">
    <property type="match status" value="1"/>
</dbReference>
<feature type="signal peptide" evidence="13">
    <location>
        <begin position="1"/>
        <end position="21"/>
    </location>
</feature>
<dbReference type="InterPro" id="IPR000101">
    <property type="entry name" value="GGT_peptidase"/>
</dbReference>
<comment type="function">
    <text evidence="12">Cleaves the gamma-glutamyl peptide bond of glutathione and glutathione conjugates.</text>
</comment>